<evidence type="ECO:0000256" key="5">
    <source>
        <dbReference type="SAM" id="MobiDB-lite"/>
    </source>
</evidence>
<evidence type="ECO:0000313" key="9">
    <source>
        <dbReference type="Proteomes" id="UP000008673"/>
    </source>
</evidence>
<evidence type="ECO:0000256" key="2">
    <source>
        <dbReference type="ARBA" id="ARBA00022823"/>
    </source>
</evidence>
<organism evidence="8 9">
    <name type="scientific">Ogataea parapolymorpha (strain ATCC 26012 / BCRC 20466 / JCM 22074 / NRRL Y-7560 / DL-1)</name>
    <name type="common">Yeast</name>
    <name type="synonym">Hansenula polymorpha</name>
    <dbReference type="NCBI Taxonomy" id="871575"/>
    <lineage>
        <taxon>Eukaryota</taxon>
        <taxon>Fungi</taxon>
        <taxon>Dikarya</taxon>
        <taxon>Ascomycota</taxon>
        <taxon>Saccharomycotina</taxon>
        <taxon>Pichiomycetes</taxon>
        <taxon>Pichiales</taxon>
        <taxon>Pichiaceae</taxon>
        <taxon>Ogataea</taxon>
    </lineage>
</organism>
<accession>W1QFN7</accession>
<evidence type="ECO:0000256" key="3">
    <source>
        <dbReference type="ARBA" id="ARBA00022946"/>
    </source>
</evidence>
<evidence type="ECO:0000313" key="8">
    <source>
        <dbReference type="EMBL" id="ESW99832.1"/>
    </source>
</evidence>
<evidence type="ECO:0000259" key="7">
    <source>
        <dbReference type="PROSITE" id="PS51826"/>
    </source>
</evidence>
<dbReference type="GeneID" id="25773136"/>
<keyword evidence="2" id="KW-0450">Lipoyl</keyword>
<dbReference type="OMA" id="DYYDPIF"/>
<feature type="domain" description="Peripheral subunit-binding (PSBD)" evidence="7">
    <location>
        <begin position="169"/>
        <end position="210"/>
    </location>
</feature>
<evidence type="ECO:0000259" key="6">
    <source>
        <dbReference type="PROSITE" id="PS50968"/>
    </source>
</evidence>
<sequence>MLRTSLRLYKPRVELLVTSIRAFHRTPLNLGVTPLDMPAMSPTMEEGGIVSWKVKEGDKFDAGDVLLEVETDKANIAVEAQDDGVMAKILKQEGEKEIKVGTPIAFLAEVGDNLAELEFPEVEEKKQEPKKEAAKTPEPAQPSQPVEPAQGKKTSTSPVSSGNADPNQVFLPSVELLLELNGISRDEALSKIAATGPKGRILRGDVKAYLGQIDSSNNSKIAAYLDSKSHLDLSNIELRPAASPEKAPAKIETPKKEPVKITHQYILPDNIAKEEILNLVLKAEQKAYGKPLYAPSDLIDPLFEEIIAPPRNAERFKINTSFQTSAAEPEDDFDFEPYQETQQPKILDVELVCTDLVDAKARAEMFVDILGEYISRAELKN</sequence>
<dbReference type="InterPro" id="IPR011053">
    <property type="entry name" value="Single_hybrid_motif"/>
</dbReference>
<feature type="compositionally biased region" description="Polar residues" evidence="5">
    <location>
        <begin position="152"/>
        <end position="166"/>
    </location>
</feature>
<dbReference type="Gene3D" id="4.10.320.10">
    <property type="entry name" value="E3-binding domain"/>
    <property type="match status" value="1"/>
</dbReference>
<dbReference type="eggNOG" id="KOG0557">
    <property type="taxonomic scope" value="Eukaryota"/>
</dbReference>
<feature type="domain" description="Lipoyl-binding" evidence="6">
    <location>
        <begin position="32"/>
        <end position="108"/>
    </location>
</feature>
<dbReference type="OrthoDB" id="202158at2759"/>
<name>W1QFN7_OGAPD</name>
<dbReference type="SUPFAM" id="SSF47005">
    <property type="entry name" value="Peripheral subunit-binding domain of 2-oxo acid dehydrogenase complex"/>
    <property type="match status" value="1"/>
</dbReference>
<dbReference type="GO" id="GO:0045254">
    <property type="term" value="C:pyruvate dehydrogenase complex"/>
    <property type="evidence" value="ECO:0007669"/>
    <property type="project" value="EnsemblFungi"/>
</dbReference>
<dbReference type="Gene3D" id="2.40.50.100">
    <property type="match status" value="1"/>
</dbReference>
<dbReference type="GO" id="GO:0005739">
    <property type="term" value="C:mitochondrion"/>
    <property type="evidence" value="ECO:0007669"/>
    <property type="project" value="EnsemblFungi"/>
</dbReference>
<dbReference type="InterPro" id="IPR004167">
    <property type="entry name" value="PSBD"/>
</dbReference>
<dbReference type="InterPro" id="IPR036625">
    <property type="entry name" value="E3-bd_dom_sf"/>
</dbReference>
<dbReference type="Pfam" id="PF00364">
    <property type="entry name" value="Biotin_lipoyl"/>
    <property type="match status" value="1"/>
</dbReference>
<dbReference type="PANTHER" id="PTHR23151:SF82">
    <property type="entry name" value="PYRUVATE DEHYDROGENASE COMPLEX PROTEIN X COMPONENT, MITOCHONDRIAL"/>
    <property type="match status" value="1"/>
</dbReference>
<dbReference type="AlphaFoldDB" id="W1QFN7"/>
<dbReference type="PANTHER" id="PTHR23151">
    <property type="entry name" value="DIHYDROLIPOAMIDE ACETYL/SUCCINYL-TRANSFERASE-RELATED"/>
    <property type="match status" value="1"/>
</dbReference>
<comment type="similarity">
    <text evidence="1">Belongs to the 2-oxoacid dehydrogenase family.</text>
</comment>
<dbReference type="STRING" id="871575.W1QFN7"/>
<keyword evidence="9" id="KW-1185">Reference proteome</keyword>
<dbReference type="GO" id="GO:0005198">
    <property type="term" value="F:structural molecule activity"/>
    <property type="evidence" value="ECO:0007669"/>
    <property type="project" value="EnsemblFungi"/>
</dbReference>
<evidence type="ECO:0000256" key="1">
    <source>
        <dbReference type="ARBA" id="ARBA00007317"/>
    </source>
</evidence>
<dbReference type="HOGENOM" id="CLU_035825_2_1_1"/>
<dbReference type="PROSITE" id="PS50968">
    <property type="entry name" value="BIOTINYL_LIPOYL"/>
    <property type="match status" value="1"/>
</dbReference>
<dbReference type="GO" id="GO:0006086">
    <property type="term" value="P:pyruvate decarboxylation to acetyl-CoA"/>
    <property type="evidence" value="ECO:0007669"/>
    <property type="project" value="EnsemblFungi"/>
</dbReference>
<dbReference type="FunFam" id="2.40.50.100:FF:000010">
    <property type="entry name" value="Acetyltransferase component of pyruvate dehydrogenase complex"/>
    <property type="match status" value="1"/>
</dbReference>
<dbReference type="InterPro" id="IPR000089">
    <property type="entry name" value="Biotin_lipoyl"/>
</dbReference>
<evidence type="ECO:0000256" key="4">
    <source>
        <dbReference type="ARBA" id="ARBA00065810"/>
    </source>
</evidence>
<feature type="region of interest" description="Disordered" evidence="5">
    <location>
        <begin position="118"/>
        <end position="166"/>
    </location>
</feature>
<dbReference type="PROSITE" id="PS00189">
    <property type="entry name" value="LIPOYL"/>
    <property type="match status" value="1"/>
</dbReference>
<proteinExistence type="inferred from homology"/>
<keyword evidence="3" id="KW-0809">Transit peptide</keyword>
<feature type="compositionally biased region" description="Basic and acidic residues" evidence="5">
    <location>
        <begin position="122"/>
        <end position="135"/>
    </location>
</feature>
<dbReference type="EMBL" id="AEOI02000007">
    <property type="protein sequence ID" value="ESW99832.1"/>
    <property type="molecule type" value="Genomic_DNA"/>
</dbReference>
<dbReference type="KEGG" id="opa:HPODL_03701"/>
<dbReference type="CDD" id="cd06849">
    <property type="entry name" value="lipoyl_domain"/>
    <property type="match status" value="1"/>
</dbReference>
<protein>
    <submittedName>
        <fullName evidence="8">Dihydrolipoamide dehydrogenase (E3)-binding protein (E3BP)</fullName>
    </submittedName>
</protein>
<reference evidence="8 9" key="1">
    <citation type="journal article" date="2013" name="BMC Genomics">
        <title>Genome sequence and analysis of methylotrophic yeast Hansenula polymorpha DL1.</title>
        <authorList>
            <person name="Ravin N.V."/>
            <person name="Eldarov M.A."/>
            <person name="Kadnikov V.V."/>
            <person name="Beletsky A.V."/>
            <person name="Schneider J."/>
            <person name="Mardanova E.S."/>
            <person name="Smekalova E.M."/>
            <person name="Zvereva M.I."/>
            <person name="Dontsova O.A."/>
            <person name="Mardanov A.V."/>
            <person name="Skryabin K.G."/>
        </authorList>
    </citation>
    <scope>NUCLEOTIDE SEQUENCE [LARGE SCALE GENOMIC DNA]</scope>
    <source>
        <strain evidence="9">ATCC 26012 / BCRC 20466 / JCM 22074 / NRRL Y-7560 / DL-1</strain>
    </source>
</reference>
<dbReference type="SUPFAM" id="SSF51230">
    <property type="entry name" value="Single hybrid motif"/>
    <property type="match status" value="1"/>
</dbReference>
<dbReference type="InterPro" id="IPR045257">
    <property type="entry name" value="E2/Pdx1"/>
</dbReference>
<comment type="subunit">
    <text evidence="4">Eukaryotic pyruvate dehydrogenase (PDH) complexes are organized as a core consisting of the oligomeric dihydrolipoamide acetyl-transferase (E2), around which are arranged multiple copies of pyruvate dehydrogenase (E1), dihydrolipoamide dehydrogenase (E3) and protein X (E3BP) bound by non-covalent bonds.</text>
</comment>
<dbReference type="PROSITE" id="PS51826">
    <property type="entry name" value="PSBD"/>
    <property type="match status" value="1"/>
</dbReference>
<dbReference type="GO" id="GO:0004742">
    <property type="term" value="F:dihydrolipoyllysine-residue acetyltransferase activity"/>
    <property type="evidence" value="ECO:0007669"/>
    <property type="project" value="TreeGrafter"/>
</dbReference>
<comment type="caution">
    <text evidence="8">The sequence shown here is derived from an EMBL/GenBank/DDBJ whole genome shotgun (WGS) entry which is preliminary data.</text>
</comment>
<gene>
    <name evidence="8" type="ORF">HPODL_03701</name>
</gene>
<dbReference type="Proteomes" id="UP000008673">
    <property type="component" value="Unassembled WGS sequence"/>
</dbReference>
<dbReference type="InterPro" id="IPR003016">
    <property type="entry name" value="2-oxoA_DH_lipoyl-BS"/>
</dbReference>
<dbReference type="RefSeq" id="XP_013935504.1">
    <property type="nucleotide sequence ID" value="XM_014080029.1"/>
</dbReference>